<accession>A0A1Y2CYY0</accession>
<sequence length="652" mass="72658">MGSKTAENTPSLPLQIVERILRYTDAATIGRAHQTCKVLHRHLTSLRPNEQDRLWSGEASAPVFVFVFADERVADRLRAQRRWERVALNNNNNNNNNLGFKYKIKAQLAPVEPLNAAILAAMKRAKLASANKATKRVAVAVNDTNAYMGATKALHVHLTVDVPATSTAAQSPLVLPRSTPLLFLQSAQPRNLQITNLLTYARVPLLHSVKKPFVFRILNWTHTPFIYFVDRDTYQRRMWYYDSAVQSILPVVAVSAIPEVVVTNEEDAPAVLAEYSLIDPFAHVVDMNDASVNDNFAGFGNVVVWWTWVGGRRRNQNHGNEAEEEEGEEEDDENEGLEPGQRRGPRRYELKVHAYEVSKESDVEGAGIRVKVKQLWEERIHLTSSQNLSAHMTNNRLHIFHHKKFLPKTHAEIVAKYSFNLTPEGGLNLDETIIEPVREPVEESPDGAEIVPQKERPATERELIGSRANNQRVYTRFHCLEFHNEFDFFKPDGSAIGEGEDDENTDTNISGYGFPSCDKRLFTGRDASLGNTPSTAKQADQDVATGSGGLVLSLVPIVKNIWRPGKRQISEDGRLLVVAGVEGSRRCLRVVDIANGDAESGLVHAFYLDDETGALAPDGRKRKKVGGGVWVVELDDSPLGWSVLFVECGGVQ</sequence>
<comment type="caution">
    <text evidence="2">The sequence shown here is derived from an EMBL/GenBank/DDBJ whole genome shotgun (WGS) entry which is preliminary data.</text>
</comment>
<evidence type="ECO:0000256" key="1">
    <source>
        <dbReference type="SAM" id="MobiDB-lite"/>
    </source>
</evidence>
<feature type="compositionally biased region" description="Acidic residues" evidence="1">
    <location>
        <begin position="322"/>
        <end position="336"/>
    </location>
</feature>
<dbReference type="AlphaFoldDB" id="A0A1Y2CYY0"/>
<dbReference type="InterPro" id="IPR036047">
    <property type="entry name" value="F-box-like_dom_sf"/>
</dbReference>
<dbReference type="EMBL" id="MCGO01000004">
    <property type="protein sequence ID" value="ORY52064.1"/>
    <property type="molecule type" value="Genomic_DNA"/>
</dbReference>
<evidence type="ECO:0008006" key="4">
    <source>
        <dbReference type="Google" id="ProtNLM"/>
    </source>
</evidence>
<evidence type="ECO:0000313" key="2">
    <source>
        <dbReference type="EMBL" id="ORY52064.1"/>
    </source>
</evidence>
<gene>
    <name evidence="2" type="ORF">BCR33DRAFT_407157</name>
</gene>
<dbReference type="OrthoDB" id="2115388at2759"/>
<keyword evidence="3" id="KW-1185">Reference proteome</keyword>
<proteinExistence type="predicted"/>
<name>A0A1Y2CYY0_9FUNG</name>
<evidence type="ECO:0000313" key="3">
    <source>
        <dbReference type="Proteomes" id="UP000193642"/>
    </source>
</evidence>
<organism evidence="2 3">
    <name type="scientific">Rhizoclosmatium globosum</name>
    <dbReference type="NCBI Taxonomy" id="329046"/>
    <lineage>
        <taxon>Eukaryota</taxon>
        <taxon>Fungi</taxon>
        <taxon>Fungi incertae sedis</taxon>
        <taxon>Chytridiomycota</taxon>
        <taxon>Chytridiomycota incertae sedis</taxon>
        <taxon>Chytridiomycetes</taxon>
        <taxon>Chytridiales</taxon>
        <taxon>Chytriomycetaceae</taxon>
        <taxon>Rhizoclosmatium</taxon>
    </lineage>
</organism>
<protein>
    <recommendedName>
        <fullName evidence="4">F-box domain-containing protein</fullName>
    </recommendedName>
</protein>
<reference evidence="2 3" key="1">
    <citation type="submission" date="2016-07" db="EMBL/GenBank/DDBJ databases">
        <title>Pervasive Adenine N6-methylation of Active Genes in Fungi.</title>
        <authorList>
            <consortium name="DOE Joint Genome Institute"/>
            <person name="Mondo S.J."/>
            <person name="Dannebaum R.O."/>
            <person name="Kuo R.C."/>
            <person name="Labutti K."/>
            <person name="Haridas S."/>
            <person name="Kuo A."/>
            <person name="Salamov A."/>
            <person name="Ahrendt S.R."/>
            <person name="Lipzen A."/>
            <person name="Sullivan W."/>
            <person name="Andreopoulos W.B."/>
            <person name="Clum A."/>
            <person name="Lindquist E."/>
            <person name="Daum C."/>
            <person name="Ramamoorthy G.K."/>
            <person name="Gryganskyi A."/>
            <person name="Culley D."/>
            <person name="Magnuson J.K."/>
            <person name="James T.Y."/>
            <person name="O'Malley M.A."/>
            <person name="Stajich J.E."/>
            <person name="Spatafora J.W."/>
            <person name="Visel A."/>
            <person name="Grigoriev I.V."/>
        </authorList>
    </citation>
    <scope>NUCLEOTIDE SEQUENCE [LARGE SCALE GENOMIC DNA]</scope>
    <source>
        <strain evidence="2 3">JEL800</strain>
    </source>
</reference>
<dbReference type="SUPFAM" id="SSF81383">
    <property type="entry name" value="F-box domain"/>
    <property type="match status" value="1"/>
</dbReference>
<dbReference type="Proteomes" id="UP000193642">
    <property type="component" value="Unassembled WGS sequence"/>
</dbReference>
<feature type="region of interest" description="Disordered" evidence="1">
    <location>
        <begin position="315"/>
        <end position="345"/>
    </location>
</feature>